<dbReference type="EMBL" id="JRKS01000008">
    <property type="protein sequence ID" value="KGJ08661.1"/>
    <property type="molecule type" value="Genomic_DNA"/>
</dbReference>
<name>A0A099FEN1_9RHOB</name>
<comment type="caution">
    <text evidence="1">The sequence shown here is derived from an EMBL/GenBank/DDBJ whole genome shotgun (WGS) entry which is preliminary data.</text>
</comment>
<proteinExistence type="predicted"/>
<gene>
    <name evidence="1" type="ORF">IC63_04510</name>
</gene>
<evidence type="ECO:0000313" key="1">
    <source>
        <dbReference type="EMBL" id="KGJ08661.1"/>
    </source>
</evidence>
<keyword evidence="2" id="KW-1185">Reference proteome</keyword>
<reference evidence="1 2" key="1">
    <citation type="submission" date="2014-09" db="EMBL/GenBank/DDBJ databases">
        <authorList>
            <person name="McGinnis J.M."/>
            <person name="Wolfgang W.J."/>
        </authorList>
    </citation>
    <scope>NUCLEOTIDE SEQUENCE [LARGE SCALE GENOMIC DNA]</scope>
    <source>
        <strain evidence="1 2">HAMBI 3106</strain>
    </source>
</reference>
<sequence length="268" mass="27401">MIRWPDLVRVPGHFGEWLQGRLGAGGPVVLVTAACPALAVRATRLGGGPLSLLQGRCVLDPDLARALLDRLGLAHGWFRIESEMPPGGGAGASTAALIALARAAGFEGSGLIAACLAVEGASDPLTFPQPDAVLWAPRLGRVIDDLAPPPPAEIVGGFWGNGQRTDPADEEFPDVADLVDAWRGAETLAQHAAIAAESARRCTLLRGPGADPIEALAGTWGALGHLRAHTGSARGLIFAPGTAPAGVEDALRAAGLAQVLRFATGAAR</sequence>
<dbReference type="PROSITE" id="PS51257">
    <property type="entry name" value="PROKAR_LIPOPROTEIN"/>
    <property type="match status" value="1"/>
</dbReference>
<dbReference type="AlphaFoldDB" id="A0A099FEN1"/>
<dbReference type="STRING" id="690417.IC63_04510"/>
<protein>
    <recommendedName>
        <fullName evidence="3">Propanediol utilization protein</fullName>
    </recommendedName>
</protein>
<evidence type="ECO:0000313" key="2">
    <source>
        <dbReference type="Proteomes" id="UP000029917"/>
    </source>
</evidence>
<organism evidence="1 2">
    <name type="scientific">Paracoccus sphaerophysae</name>
    <dbReference type="NCBI Taxonomy" id="690417"/>
    <lineage>
        <taxon>Bacteria</taxon>
        <taxon>Pseudomonadati</taxon>
        <taxon>Pseudomonadota</taxon>
        <taxon>Alphaproteobacteria</taxon>
        <taxon>Rhodobacterales</taxon>
        <taxon>Paracoccaceae</taxon>
        <taxon>Paracoccus</taxon>
    </lineage>
</organism>
<evidence type="ECO:0008006" key="3">
    <source>
        <dbReference type="Google" id="ProtNLM"/>
    </source>
</evidence>
<reference evidence="1 2" key="2">
    <citation type="submission" date="2014-10" db="EMBL/GenBank/DDBJ databases">
        <title>Paracoccus sanguinis sp. nov., isolated from clinical specimens of New York State patients.</title>
        <authorList>
            <person name="Mingle L.A."/>
            <person name="Cole J.A."/>
            <person name="Lapierre P."/>
            <person name="Musser K.A."/>
        </authorList>
    </citation>
    <scope>NUCLEOTIDE SEQUENCE [LARGE SCALE GENOMIC DNA]</scope>
    <source>
        <strain evidence="1 2">HAMBI 3106</strain>
    </source>
</reference>
<accession>A0A099FEN1</accession>
<dbReference type="Proteomes" id="UP000029917">
    <property type="component" value="Unassembled WGS sequence"/>
</dbReference>